<comment type="subcellular location">
    <subcellularLocation>
        <location evidence="1">Membrane</location>
        <topology evidence="1">Multi-pass membrane protein</topology>
    </subcellularLocation>
</comment>
<comment type="caution">
    <text evidence="10">The sequence shown here is derived from an EMBL/GenBank/DDBJ whole genome shotgun (WGS) entry which is preliminary data.</text>
</comment>
<feature type="transmembrane region" description="Helical" evidence="8">
    <location>
        <begin position="97"/>
        <end position="126"/>
    </location>
</feature>
<feature type="transmembrane region" description="Helical" evidence="8">
    <location>
        <begin position="167"/>
        <end position="186"/>
    </location>
</feature>
<dbReference type="EMBL" id="QJNU01000025">
    <property type="protein sequence ID" value="RYP10022.1"/>
    <property type="molecule type" value="Genomic_DNA"/>
</dbReference>
<feature type="compositionally biased region" description="Polar residues" evidence="7">
    <location>
        <begin position="37"/>
        <end position="60"/>
    </location>
</feature>
<reference evidence="10 11" key="1">
    <citation type="submission" date="2018-06" db="EMBL/GenBank/DDBJ databases">
        <title>Complete Genomes of Monosporascus.</title>
        <authorList>
            <person name="Robinson A.J."/>
            <person name="Natvig D.O."/>
        </authorList>
    </citation>
    <scope>NUCLEOTIDE SEQUENCE [LARGE SCALE GENOMIC DNA]</scope>
    <source>
        <strain evidence="10 11">CBS 110550</strain>
    </source>
</reference>
<evidence type="ECO:0000256" key="2">
    <source>
        <dbReference type="ARBA" id="ARBA00006727"/>
    </source>
</evidence>
<proteinExistence type="inferred from homology"/>
<dbReference type="GO" id="GO:0022857">
    <property type="term" value="F:transmembrane transporter activity"/>
    <property type="evidence" value="ECO:0007669"/>
    <property type="project" value="InterPro"/>
</dbReference>
<feature type="transmembrane region" description="Helical" evidence="8">
    <location>
        <begin position="391"/>
        <end position="415"/>
    </location>
</feature>
<feature type="transmembrane region" description="Helical" evidence="8">
    <location>
        <begin position="256"/>
        <end position="280"/>
    </location>
</feature>
<protein>
    <recommendedName>
        <fullName evidence="9">Major facilitator superfamily (MFS) profile domain-containing protein</fullName>
    </recommendedName>
</protein>
<feature type="transmembrane region" description="Helical" evidence="8">
    <location>
        <begin position="335"/>
        <end position="354"/>
    </location>
</feature>
<evidence type="ECO:0000256" key="3">
    <source>
        <dbReference type="ARBA" id="ARBA00022448"/>
    </source>
</evidence>
<dbReference type="GO" id="GO:0016020">
    <property type="term" value="C:membrane"/>
    <property type="evidence" value="ECO:0007669"/>
    <property type="project" value="UniProtKB-SubCell"/>
</dbReference>
<dbReference type="Gene3D" id="1.20.1250.20">
    <property type="entry name" value="MFS general substrate transporter like domains"/>
    <property type="match status" value="2"/>
</dbReference>
<feature type="domain" description="Major facilitator superfamily (MFS) profile" evidence="9">
    <location>
        <begin position="97"/>
        <end position="494"/>
    </location>
</feature>
<feature type="transmembrane region" description="Helical" evidence="8">
    <location>
        <begin position="571"/>
        <end position="591"/>
    </location>
</feature>
<feature type="region of interest" description="Disordered" evidence="7">
    <location>
        <begin position="1"/>
        <end position="89"/>
    </location>
</feature>
<evidence type="ECO:0000256" key="6">
    <source>
        <dbReference type="ARBA" id="ARBA00023136"/>
    </source>
</evidence>
<dbReference type="SUPFAM" id="SSF103473">
    <property type="entry name" value="MFS general substrate transporter"/>
    <property type="match status" value="1"/>
</dbReference>
<feature type="transmembrane region" description="Helical" evidence="8">
    <location>
        <begin position="227"/>
        <end position="250"/>
    </location>
</feature>
<feature type="transmembrane region" description="Helical" evidence="8">
    <location>
        <begin position="198"/>
        <end position="220"/>
    </location>
</feature>
<accession>A0A4Q4TTB0</accession>
<dbReference type="CDD" id="cd17352">
    <property type="entry name" value="MFS_MCT_SLC16"/>
    <property type="match status" value="1"/>
</dbReference>
<evidence type="ECO:0000313" key="11">
    <source>
        <dbReference type="Proteomes" id="UP000293360"/>
    </source>
</evidence>
<dbReference type="InterPro" id="IPR020846">
    <property type="entry name" value="MFS_dom"/>
</dbReference>
<feature type="transmembrane region" description="Helical" evidence="8">
    <location>
        <begin position="469"/>
        <end position="489"/>
    </location>
</feature>
<evidence type="ECO:0000256" key="1">
    <source>
        <dbReference type="ARBA" id="ARBA00004141"/>
    </source>
</evidence>
<evidence type="ECO:0000256" key="4">
    <source>
        <dbReference type="ARBA" id="ARBA00022692"/>
    </source>
</evidence>
<comment type="similarity">
    <text evidence="2">Belongs to the major facilitator superfamily. Monocarboxylate porter (TC 2.A.1.13) family.</text>
</comment>
<gene>
    <name evidence="10" type="ORF">DL764_000951</name>
</gene>
<evidence type="ECO:0000259" key="9">
    <source>
        <dbReference type="PROSITE" id="PS50850"/>
    </source>
</evidence>
<feature type="transmembrane region" description="Helical" evidence="8">
    <location>
        <begin position="301"/>
        <end position="323"/>
    </location>
</feature>
<dbReference type="AlphaFoldDB" id="A0A4Q4TTB0"/>
<evidence type="ECO:0000256" key="8">
    <source>
        <dbReference type="SAM" id="Phobius"/>
    </source>
</evidence>
<dbReference type="OrthoDB" id="5667at2759"/>
<dbReference type="InterPro" id="IPR011701">
    <property type="entry name" value="MFS"/>
</dbReference>
<dbReference type="PANTHER" id="PTHR11360:SF224">
    <property type="entry name" value="MAJOR FACILITATOR SUPERFAMILY (MFS) PROFILE DOMAIN-CONTAINING PROTEIN-RELATED"/>
    <property type="match status" value="1"/>
</dbReference>
<feature type="transmembrane region" description="Helical" evidence="8">
    <location>
        <begin position="366"/>
        <end position="385"/>
    </location>
</feature>
<feature type="compositionally biased region" description="Polar residues" evidence="7">
    <location>
        <begin position="1"/>
        <end position="11"/>
    </location>
</feature>
<evidence type="ECO:0000313" key="10">
    <source>
        <dbReference type="EMBL" id="RYP10022.1"/>
    </source>
</evidence>
<evidence type="ECO:0000256" key="7">
    <source>
        <dbReference type="SAM" id="MobiDB-lite"/>
    </source>
</evidence>
<dbReference type="PANTHER" id="PTHR11360">
    <property type="entry name" value="MONOCARBOXYLATE TRANSPORTER"/>
    <property type="match status" value="1"/>
</dbReference>
<feature type="transmembrane region" description="Helical" evidence="8">
    <location>
        <begin position="138"/>
        <end position="160"/>
    </location>
</feature>
<sequence>MPSSDSESSDTIRNDLQYETEKGLSGSSMFGSKEQSRQPSTEMRRIPSQQDETEANTWSDPANVAKADMERGGAVPQQQSAPPGPNPADFPDGGLEAWLVVFGGWCALFCTFGLVNCAGVFVEYYVNGPLAGYGASTVTWITSVQAALMTGGNVIFGRLFDNYGPRWLLLGGTVVYIFGLMMTSLSTEYYQIILSQGIVSSLGSSAVFNASMSCVMGWFFRRRAAALGVMVSGSSLGGVVLPIMMTRLIARLGFPWTMRIMAFVFLALLAVSCLTVKSRLPPRPKPVRLADYYRPLTEPTMALVVAAGFFSFLGIFLPFNYLIIQAQQAGVSPTLVPYLLPILNAASIPGRILPGILGDKIGRFNLMILISFISGAVTLVLWIPGSGSTGAIIAYGAIFGFSSGGYISLAPAVMAQISDIREIGTRIGITFVVNSVGALVGSPIGGAMVSASSAKHAGAGAGNNSNDYLGLQLFCGAVMLVGTVFFAIARYTQQGFKIVKTPKPSPAGRMRSYALLARSPGHPKHILRRESRQLCRPSRSSELRELPLPFRNGWESAEDGSDDSCVGGARVVYALVGITALSHVVIVLWTITSGRTEWVSIVASGLRAELFGSGLYV</sequence>
<keyword evidence="6 8" id="KW-0472">Membrane</keyword>
<keyword evidence="11" id="KW-1185">Reference proteome</keyword>
<organism evidence="10 11">
    <name type="scientific">Monosporascus ibericus</name>
    <dbReference type="NCBI Taxonomy" id="155417"/>
    <lineage>
        <taxon>Eukaryota</taxon>
        <taxon>Fungi</taxon>
        <taxon>Dikarya</taxon>
        <taxon>Ascomycota</taxon>
        <taxon>Pezizomycotina</taxon>
        <taxon>Sordariomycetes</taxon>
        <taxon>Xylariomycetidae</taxon>
        <taxon>Xylariales</taxon>
        <taxon>Xylariales incertae sedis</taxon>
        <taxon>Monosporascus</taxon>
    </lineage>
</organism>
<dbReference type="InterPro" id="IPR036259">
    <property type="entry name" value="MFS_trans_sf"/>
</dbReference>
<feature type="transmembrane region" description="Helical" evidence="8">
    <location>
        <begin position="427"/>
        <end position="449"/>
    </location>
</feature>
<name>A0A4Q4TTB0_9PEZI</name>
<keyword evidence="3" id="KW-0813">Transport</keyword>
<dbReference type="InterPro" id="IPR050327">
    <property type="entry name" value="Proton-linked_MCT"/>
</dbReference>
<dbReference type="Proteomes" id="UP000293360">
    <property type="component" value="Unassembled WGS sequence"/>
</dbReference>
<keyword evidence="4 8" id="KW-0812">Transmembrane</keyword>
<dbReference type="Pfam" id="PF07690">
    <property type="entry name" value="MFS_1"/>
    <property type="match status" value="1"/>
</dbReference>
<evidence type="ECO:0000256" key="5">
    <source>
        <dbReference type="ARBA" id="ARBA00022989"/>
    </source>
</evidence>
<dbReference type="PROSITE" id="PS50850">
    <property type="entry name" value="MFS"/>
    <property type="match status" value="1"/>
</dbReference>
<keyword evidence="5 8" id="KW-1133">Transmembrane helix</keyword>